<feature type="coiled-coil region" evidence="13">
    <location>
        <begin position="705"/>
        <end position="774"/>
    </location>
</feature>
<dbReference type="InterPro" id="IPR054354">
    <property type="entry name" value="DYNC2H1-like_lid"/>
</dbReference>
<proteinExistence type="predicted"/>
<reference evidence="21 22" key="1">
    <citation type="submission" date="2020-08" db="EMBL/GenBank/DDBJ databases">
        <authorList>
            <person name="Newling K."/>
            <person name="Davey J."/>
            <person name="Forrester S."/>
        </authorList>
    </citation>
    <scope>NUCLEOTIDE SEQUENCE [LARGE SCALE GENOMIC DNA]</scope>
    <source>
        <strain evidence="22">Crithidia deanei Carvalho (ATCC PRA-265)</strain>
    </source>
</reference>
<keyword evidence="8 13" id="KW-0175">Coiled coil</keyword>
<dbReference type="GO" id="GO:0007018">
    <property type="term" value="P:microtubule-based movement"/>
    <property type="evidence" value="ECO:0007669"/>
    <property type="project" value="InterPro"/>
</dbReference>
<feature type="domain" description="Dynein heavy chain AAA module D4" evidence="16">
    <location>
        <begin position="214"/>
        <end position="475"/>
    </location>
</feature>
<evidence type="ECO:0000259" key="17">
    <source>
        <dbReference type="Pfam" id="PF12781"/>
    </source>
</evidence>
<evidence type="ECO:0000259" key="19">
    <source>
        <dbReference type="Pfam" id="PF18199"/>
    </source>
</evidence>
<feature type="domain" description="Dynein 2 heavy chain 1 cytoplasmic ATPase lid" evidence="20">
    <location>
        <begin position="40"/>
        <end position="128"/>
    </location>
</feature>
<keyword evidence="4" id="KW-0677">Repeat</keyword>
<dbReference type="Pfam" id="PF22597">
    <property type="entry name" value="DYN_lid"/>
    <property type="match status" value="1"/>
</dbReference>
<evidence type="ECO:0008006" key="23">
    <source>
        <dbReference type="Google" id="ProtNLM"/>
    </source>
</evidence>
<evidence type="ECO:0000256" key="2">
    <source>
        <dbReference type="ARBA" id="ARBA00022490"/>
    </source>
</evidence>
<evidence type="ECO:0000259" key="18">
    <source>
        <dbReference type="Pfam" id="PF18198"/>
    </source>
</evidence>
<dbReference type="GO" id="GO:0008569">
    <property type="term" value="F:minus-end-directed microtubule motor activity"/>
    <property type="evidence" value="ECO:0007669"/>
    <property type="project" value="InterPro"/>
</dbReference>
<name>A0A7G2CMX6_9TRYP</name>
<dbReference type="FunFam" id="3.10.490.20:FF:000009">
    <property type="entry name" value="Dynein heavy chain 4"/>
    <property type="match status" value="1"/>
</dbReference>
<feature type="domain" description="Dynein heavy chain coiled coil stalk" evidence="15">
    <location>
        <begin position="489"/>
        <end position="817"/>
    </location>
</feature>
<keyword evidence="12" id="KW-0966">Cell projection</keyword>
<dbReference type="FunFam" id="3.40.50.300:FF:000049">
    <property type="entry name" value="Dynein, axonemal, heavy chain 5"/>
    <property type="match status" value="1"/>
</dbReference>
<dbReference type="InterPro" id="IPR024743">
    <property type="entry name" value="Dynein_HC_stalk"/>
</dbReference>
<dbReference type="Pfam" id="PF18199">
    <property type="entry name" value="Dynein_C"/>
    <property type="match status" value="1"/>
</dbReference>
<dbReference type="InterPro" id="IPR004273">
    <property type="entry name" value="Dynein_heavy_D6_P-loop"/>
</dbReference>
<dbReference type="FunFam" id="3.40.50.300:FF:002141">
    <property type="entry name" value="Dynein heavy chain"/>
    <property type="match status" value="1"/>
</dbReference>
<dbReference type="GO" id="GO:0005930">
    <property type="term" value="C:axoneme"/>
    <property type="evidence" value="ECO:0007669"/>
    <property type="project" value="UniProtKB-SubCell"/>
</dbReference>
<dbReference type="Gene3D" id="1.10.8.1220">
    <property type="match status" value="1"/>
</dbReference>
<evidence type="ECO:0000256" key="11">
    <source>
        <dbReference type="ARBA" id="ARBA00023212"/>
    </source>
</evidence>
<dbReference type="Pfam" id="PF12780">
    <property type="entry name" value="AAA_8"/>
    <property type="match status" value="1"/>
</dbReference>
<dbReference type="PANTHER" id="PTHR22878:SF68">
    <property type="entry name" value="DYNEIN HEAVY CHAIN 6, AXONEMAL-LIKE"/>
    <property type="match status" value="1"/>
</dbReference>
<dbReference type="Pfam" id="PF12777">
    <property type="entry name" value="MT"/>
    <property type="match status" value="1"/>
</dbReference>
<evidence type="ECO:0000256" key="5">
    <source>
        <dbReference type="ARBA" id="ARBA00022741"/>
    </source>
</evidence>
<dbReference type="InterPro" id="IPR024317">
    <property type="entry name" value="Dynein_heavy_chain_D4_dom"/>
</dbReference>
<dbReference type="Pfam" id="PF18198">
    <property type="entry name" value="AAA_lid_11"/>
    <property type="match status" value="1"/>
</dbReference>
<dbReference type="SUPFAM" id="SSF52540">
    <property type="entry name" value="P-loop containing nucleoside triphosphate hydrolases"/>
    <property type="match status" value="1"/>
</dbReference>
<comment type="subcellular location">
    <subcellularLocation>
        <location evidence="1">Cytoplasm</location>
        <location evidence="1">Cytoskeleton</location>
        <location evidence="1">Cilium axoneme</location>
    </subcellularLocation>
</comment>
<feature type="domain" description="Dynein heavy chain ATP-binding dynein motor region" evidence="17">
    <location>
        <begin position="849"/>
        <end position="1070"/>
    </location>
</feature>
<dbReference type="GO" id="GO:0051959">
    <property type="term" value="F:dynein light intermediate chain binding"/>
    <property type="evidence" value="ECO:0007669"/>
    <property type="project" value="InterPro"/>
</dbReference>
<organism evidence="21 22">
    <name type="scientific">Angomonas deanei</name>
    <dbReference type="NCBI Taxonomy" id="59799"/>
    <lineage>
        <taxon>Eukaryota</taxon>
        <taxon>Discoba</taxon>
        <taxon>Euglenozoa</taxon>
        <taxon>Kinetoplastea</taxon>
        <taxon>Metakinetoplastina</taxon>
        <taxon>Trypanosomatida</taxon>
        <taxon>Trypanosomatidae</taxon>
        <taxon>Strigomonadinae</taxon>
        <taxon>Angomonas</taxon>
    </lineage>
</organism>
<dbReference type="InterPro" id="IPR043160">
    <property type="entry name" value="Dynein_C_barrel"/>
</dbReference>
<sequence length="1928" mass="221243">MTFGRPDITERLMGKLSVFNLTFPSDTVITKIFTSILENRFNAYPDLKTYVDALVKATIETYTRVSTDLLPIPSKSHYLFSLRDLSKVFQGIYGCYLDSLTCKEHLVALWVHECQRVFSDRMNDENDKTWFFQLLNDKIQNVFQTKWSSMMKSRSKEAKGQKVGENESPLFVDFWDGEYDEMAKYKLVPSMEQLREKVEEGLENYNMEPGARQMDLVFFTDALEHLCRIHRVIRQPQGNALLIGLGGSGRSSLTRLATYFAGYTVFSIETHKKYDVDRFHDDLRVLYKACGVKRQQKVFYFSDNQIMYPSFLEDLNNMLSSGEVPNLFPKDDLQQIRDDVRKMALMAGSRDTPDDLYRFFVDQARQHLHIVVAMSPAQKEFRARLRQFPALVSCTSIDWFAAWPNEALREVGLRHLLDTKENDEDEEQLGLICDMFVYVHDTTNQRSTQMEEQLHRHNYVTPSSYLDLVRGFRSMLTNKREEIMTQRDKLSNGMSKLEETKVTVGQMTEELKVQDEKLQVKTEEVNRATESIQVRQRIAEEQQSLVASEKVKIEQTKKAAQADSSEAQADLDKAMPTLLEAQAALDKLDKSDINEVKSYKTPAAMIKTVMEAVQTALHRKLDWDEAKKSLSDSKFIDMLKTYHETHDMTDQKLLNALEKYVKRPDFTPANASAVSKAAGGLCQWVIAIYKYGNIYKEVHPKIVKNENAQQKVRAQEEMLKQKEDKLQKIVDEVRQLEADLKTNVDEKNRLMAEAKETQDKLNRAQIIVSGLEGERDRWTESITRYDADLGNLTGDTLLACGFMCYCGAFTSDFRQLLWTGWLKEMKRLQIPMNKNYNLVDFLADPTVVRDWLQAGLPGDDFSKENGAIVVNGPRYPLMIDPQQQAIKWVKRMERDNGLKVIDPKQPDFQKTVEHAVQTGCPLLLQDVLEEIDPVLDPIMSKAIVRKGNRQMVKVGDNLVDYNDGFRLYITTRLSNPHYTPETCTRVCLLNFAVKEQGLEEQLLKIVVEREKPELEKENEQLVLDTAAAKKETKRLEDEILDLLSNSKCSLLENQRLIDTLQSAKTTAANIKQQLKEAEVTAEKIFKAREEYRECAKRASILFFVLADLGAIDSMYQFALDSYILLFQNSIKRSAEKITTRTMEERIRTLNDWHTNAVYTNTCRGLFEKHKLLFSFHMTTRILQGEGKVNLEEYIFFMRGGQVLDQQGRLPNPAPGWLSERSWDHILELDKLTNFHGIAGHFENNSEEWRKWFLLERPEEAELPEEWQNRCANNYLQRMIFVRSLRPDRVVFMVYEFIESTLGPTYVDPPPFHLKETYDETSSVVPLLFVLSSGVDPTQQLATLAQREGHSLKTLALGQGQGDNAKRAIQEGSQTGGWVFLANCHLMVSWLMDLERIIDDLAEQNPNADFRLWLSSVPTPQFPIGILQRCVKLTTEPPKGIKANMLRLYNTMAEDTFAEHSHANPRAYRNLLFSLCFFHSVLLERRKFGTLGYNVVYDFTSSDFEVSESILDLYIRQMKTDEIPFATIRYLIAEASYGGRVTDDWDRRVLNTYMAQYMCNAAVIEDKYPLSSAEEYYVPVDCNTVQAYREECALLPITDPPEAFGQHTNADIASRIADSNALLDNLIAVNATLVRGGGNTGGQKQQTSEERCLEVLSSLEEPNKSAVPSLIDYDAVFEATNEDRDNALNTCLLQEIQRYNVLLKKIHRQKAELRRAVKGEITMSDELESIFDALLLGRVPDLWQSAYPSVKPLAGWSLDLVQRVDQLKQWGQRPPTVFWLSGFTYPTGFLKSLQQQQSRHDKVSIDQYGWEFTVLPSDERAIVARPRKGAYIRGIYLEGAGWDPESNTLTEPKPMELMVNMPVIHFKPKLRSGKPKPLSIYECPLYMYPVRTGTRERPSFVVSVDLESGNAVPEHYTKRGTALLLSTSD</sequence>
<dbReference type="Gene3D" id="3.10.490.20">
    <property type="match status" value="1"/>
</dbReference>
<dbReference type="Gene3D" id="6.10.140.1060">
    <property type="match status" value="1"/>
</dbReference>
<dbReference type="Gene3D" id="1.10.8.720">
    <property type="entry name" value="Region D6 of dynein motor"/>
    <property type="match status" value="1"/>
</dbReference>
<dbReference type="FunFam" id="1.20.920.20:FF:000001">
    <property type="entry name" value="dynein heavy chain 2, axonemal"/>
    <property type="match status" value="1"/>
</dbReference>
<evidence type="ECO:0000256" key="10">
    <source>
        <dbReference type="ARBA" id="ARBA00023175"/>
    </source>
</evidence>
<dbReference type="GO" id="GO:0045505">
    <property type="term" value="F:dynein intermediate chain binding"/>
    <property type="evidence" value="ECO:0007669"/>
    <property type="project" value="InterPro"/>
</dbReference>
<evidence type="ECO:0000256" key="4">
    <source>
        <dbReference type="ARBA" id="ARBA00022737"/>
    </source>
</evidence>
<keyword evidence="2" id="KW-0963">Cytoplasm</keyword>
<evidence type="ECO:0000259" key="20">
    <source>
        <dbReference type="Pfam" id="PF22597"/>
    </source>
</evidence>
<evidence type="ECO:0000313" key="22">
    <source>
        <dbReference type="Proteomes" id="UP000515908"/>
    </source>
</evidence>
<evidence type="ECO:0000259" key="16">
    <source>
        <dbReference type="Pfam" id="PF12780"/>
    </source>
</evidence>
<keyword evidence="11" id="KW-0206">Cytoskeleton</keyword>
<keyword evidence="5" id="KW-0547">Nucleotide-binding</keyword>
<dbReference type="Proteomes" id="UP000515908">
    <property type="component" value="Chromosome 18"/>
</dbReference>
<dbReference type="FunFam" id="1.10.8.1220:FF:000001">
    <property type="entry name" value="Dynein axonemal heavy chain 5"/>
    <property type="match status" value="1"/>
</dbReference>
<evidence type="ECO:0000256" key="7">
    <source>
        <dbReference type="ARBA" id="ARBA00023017"/>
    </source>
</evidence>
<keyword evidence="10" id="KW-0505">Motor protein</keyword>
<dbReference type="Gene3D" id="1.20.1270.280">
    <property type="match status" value="1"/>
</dbReference>
<evidence type="ECO:0000313" key="21">
    <source>
        <dbReference type="EMBL" id="CAD2220775.1"/>
    </source>
</evidence>
<keyword evidence="9" id="KW-0969">Cilium</keyword>
<dbReference type="FunFam" id="1.20.920.30:FF:000009">
    <property type="entry name" value="Dynein heavy chain 9"/>
    <property type="match status" value="1"/>
</dbReference>
<dbReference type="InterPro" id="IPR035706">
    <property type="entry name" value="AAA_9"/>
</dbReference>
<dbReference type="Pfam" id="PF03028">
    <property type="entry name" value="Dynein_heavy"/>
    <property type="match status" value="1"/>
</dbReference>
<feature type="domain" description="Dynein heavy chain AAA lid" evidence="18">
    <location>
        <begin position="1468"/>
        <end position="1609"/>
    </location>
</feature>
<feature type="domain" description="Dynein heavy chain region D6 P-loop" evidence="14">
    <location>
        <begin position="1322"/>
        <end position="1433"/>
    </location>
</feature>
<dbReference type="InterPro" id="IPR042219">
    <property type="entry name" value="AAA_lid_11_sf"/>
</dbReference>
<dbReference type="EMBL" id="LR877162">
    <property type="protein sequence ID" value="CAD2220775.1"/>
    <property type="molecule type" value="Genomic_DNA"/>
</dbReference>
<feature type="coiled-coil region" evidence="13">
    <location>
        <begin position="1011"/>
        <end position="1087"/>
    </location>
</feature>
<dbReference type="FunFam" id="3.40.50.300:FF:000153">
    <property type="entry name" value="Dynein axonemal heavy chain 1"/>
    <property type="match status" value="1"/>
</dbReference>
<dbReference type="VEuPathDB" id="TriTrypDB:ADEAN_000829800"/>
<dbReference type="InterPro" id="IPR026983">
    <property type="entry name" value="DHC"/>
</dbReference>
<evidence type="ECO:0000256" key="12">
    <source>
        <dbReference type="ARBA" id="ARBA00023273"/>
    </source>
</evidence>
<keyword evidence="6" id="KW-0067">ATP-binding</keyword>
<dbReference type="GO" id="GO:0005524">
    <property type="term" value="F:ATP binding"/>
    <property type="evidence" value="ECO:0007669"/>
    <property type="project" value="UniProtKB-KW"/>
</dbReference>
<evidence type="ECO:0000256" key="6">
    <source>
        <dbReference type="ARBA" id="ARBA00022840"/>
    </source>
</evidence>
<protein>
    <recommendedName>
        <fullName evidence="23">Dynein heavy chain</fullName>
    </recommendedName>
</protein>
<dbReference type="GO" id="GO:0030286">
    <property type="term" value="C:dynein complex"/>
    <property type="evidence" value="ECO:0007669"/>
    <property type="project" value="UniProtKB-KW"/>
</dbReference>
<keyword evidence="3" id="KW-0493">Microtubule</keyword>
<evidence type="ECO:0000256" key="3">
    <source>
        <dbReference type="ARBA" id="ARBA00022701"/>
    </source>
</evidence>
<dbReference type="Gene3D" id="1.20.920.30">
    <property type="match status" value="1"/>
</dbReference>
<dbReference type="InterPro" id="IPR041658">
    <property type="entry name" value="AAA_lid_11"/>
</dbReference>
<gene>
    <name evidence="21" type="ORF">ADEAN_000829800</name>
</gene>
<keyword evidence="7" id="KW-0243">Dynein</keyword>
<feature type="domain" description="Dynein heavy chain C-terminal" evidence="19">
    <location>
        <begin position="1617"/>
        <end position="1924"/>
    </location>
</feature>
<evidence type="ECO:0000256" key="13">
    <source>
        <dbReference type="SAM" id="Coils"/>
    </source>
</evidence>
<accession>A0A7G2CMX6</accession>
<dbReference type="Gene3D" id="3.40.50.300">
    <property type="entry name" value="P-loop containing nucleotide triphosphate hydrolases"/>
    <property type="match status" value="3"/>
</dbReference>
<evidence type="ECO:0000259" key="15">
    <source>
        <dbReference type="Pfam" id="PF12777"/>
    </source>
</evidence>
<evidence type="ECO:0000256" key="8">
    <source>
        <dbReference type="ARBA" id="ARBA00023054"/>
    </source>
</evidence>
<dbReference type="PANTHER" id="PTHR22878">
    <property type="entry name" value="DYNEIN HEAVY CHAIN 6, AXONEMAL-LIKE-RELATED"/>
    <property type="match status" value="1"/>
</dbReference>
<keyword evidence="22" id="KW-1185">Reference proteome</keyword>
<dbReference type="GO" id="GO:0005874">
    <property type="term" value="C:microtubule"/>
    <property type="evidence" value="ECO:0007669"/>
    <property type="project" value="UniProtKB-KW"/>
</dbReference>
<evidence type="ECO:0000256" key="9">
    <source>
        <dbReference type="ARBA" id="ARBA00023069"/>
    </source>
</evidence>
<dbReference type="Pfam" id="PF12781">
    <property type="entry name" value="AAA_9"/>
    <property type="match status" value="1"/>
</dbReference>
<evidence type="ECO:0000259" key="14">
    <source>
        <dbReference type="Pfam" id="PF03028"/>
    </source>
</evidence>
<dbReference type="Gene3D" id="1.20.920.20">
    <property type="match status" value="1"/>
</dbReference>
<dbReference type="InterPro" id="IPR041228">
    <property type="entry name" value="Dynein_C"/>
</dbReference>
<evidence type="ECO:0000256" key="1">
    <source>
        <dbReference type="ARBA" id="ARBA00004430"/>
    </source>
</evidence>
<dbReference type="InterPro" id="IPR027417">
    <property type="entry name" value="P-loop_NTPase"/>
</dbReference>